<name>A0A254TMI7_9BURK</name>
<dbReference type="EMBL" id="LSTO01000001">
    <property type="protein sequence ID" value="OWW20918.1"/>
    <property type="molecule type" value="Genomic_DNA"/>
</dbReference>
<dbReference type="PANTHER" id="PTHR39166:SF1">
    <property type="entry name" value="BLL1166 PROTEIN"/>
    <property type="match status" value="1"/>
</dbReference>
<evidence type="ECO:0000313" key="1">
    <source>
        <dbReference type="EMBL" id="OWW20918.1"/>
    </source>
</evidence>
<comment type="caution">
    <text evidence="1">The sequence shown here is derived from an EMBL/GenBank/DDBJ whole genome shotgun (WGS) entry which is preliminary data.</text>
</comment>
<protein>
    <submittedName>
        <fullName evidence="1">Nitrate reductase</fullName>
    </submittedName>
</protein>
<dbReference type="AlphaFoldDB" id="A0A254TMI7"/>
<reference evidence="1 2" key="1">
    <citation type="submission" date="2016-02" db="EMBL/GenBank/DDBJ databases">
        <authorList>
            <person name="Wen L."/>
            <person name="He K."/>
            <person name="Yang H."/>
        </authorList>
    </citation>
    <scope>NUCLEOTIDE SEQUENCE [LARGE SCALE GENOMIC DNA]</scope>
    <source>
        <strain evidence="1 2">TSA40</strain>
    </source>
</reference>
<proteinExistence type="predicted"/>
<dbReference type="Pfam" id="PF06042">
    <property type="entry name" value="NTP_transf_6"/>
    <property type="match status" value="1"/>
</dbReference>
<keyword evidence="2" id="KW-1185">Reference proteome</keyword>
<dbReference type="Proteomes" id="UP000197535">
    <property type="component" value="Unassembled WGS sequence"/>
</dbReference>
<gene>
    <name evidence="1" type="ORF">AYR66_17030</name>
</gene>
<sequence length="182" mass="21156">MHEELIREWIAADPLRMRALHLARGLDLPDWCIAAGFVRNLVWDKLHAFETPTPLDDIDLIYFDAQNPSREHDRRFEEELASIDPELPWSVRNQARMHARNGDAPYTSTLDAMSYWVEQETAVGVRLDGDGRIEVVSAFGFDGLFDKRITPNRRKRNSAAEFSARLARKNWLWIWPELRVGL</sequence>
<dbReference type="InterPro" id="IPR009267">
    <property type="entry name" value="NTP_transf_6"/>
</dbReference>
<dbReference type="PANTHER" id="PTHR39166">
    <property type="entry name" value="BLL1166 PROTEIN"/>
    <property type="match status" value="1"/>
</dbReference>
<organism evidence="1 2">
    <name type="scientific">Noviherbaspirillum denitrificans</name>
    <dbReference type="NCBI Taxonomy" id="1968433"/>
    <lineage>
        <taxon>Bacteria</taxon>
        <taxon>Pseudomonadati</taxon>
        <taxon>Pseudomonadota</taxon>
        <taxon>Betaproteobacteria</taxon>
        <taxon>Burkholderiales</taxon>
        <taxon>Oxalobacteraceae</taxon>
        <taxon>Noviherbaspirillum</taxon>
    </lineage>
</organism>
<accession>A0A254TMI7</accession>
<dbReference type="RefSeq" id="WP_088707777.1">
    <property type="nucleotide sequence ID" value="NZ_LSTO01000001.1"/>
</dbReference>
<dbReference type="OrthoDB" id="9805247at2"/>
<evidence type="ECO:0000313" key="2">
    <source>
        <dbReference type="Proteomes" id="UP000197535"/>
    </source>
</evidence>